<evidence type="ECO:0000256" key="1">
    <source>
        <dbReference type="SAM" id="MobiDB-lite"/>
    </source>
</evidence>
<accession>A0ABS5BVS5</accession>
<comment type="caution">
    <text evidence="2">The sequence shown here is derived from an EMBL/GenBank/DDBJ whole genome shotgun (WGS) entry which is preliminary data.</text>
</comment>
<proteinExistence type="predicted"/>
<gene>
    <name evidence="2" type="ORF">J8F10_21140</name>
</gene>
<dbReference type="RefSeq" id="WP_210657132.1">
    <property type="nucleotide sequence ID" value="NZ_JAGKQQ010000001.1"/>
</dbReference>
<evidence type="ECO:0000313" key="2">
    <source>
        <dbReference type="EMBL" id="MBP3957765.1"/>
    </source>
</evidence>
<dbReference type="EMBL" id="JAGKQQ010000001">
    <property type="protein sequence ID" value="MBP3957765.1"/>
    <property type="molecule type" value="Genomic_DNA"/>
</dbReference>
<organism evidence="2 3">
    <name type="scientific">Gemmata palustris</name>
    <dbReference type="NCBI Taxonomy" id="2822762"/>
    <lineage>
        <taxon>Bacteria</taxon>
        <taxon>Pseudomonadati</taxon>
        <taxon>Planctomycetota</taxon>
        <taxon>Planctomycetia</taxon>
        <taxon>Gemmatales</taxon>
        <taxon>Gemmataceae</taxon>
        <taxon>Gemmata</taxon>
    </lineage>
</organism>
<protein>
    <recommendedName>
        <fullName evidence="4">CopG-like ribbon-helix-helix domain-containing protein</fullName>
    </recommendedName>
</protein>
<evidence type="ECO:0008006" key="4">
    <source>
        <dbReference type="Google" id="ProtNLM"/>
    </source>
</evidence>
<dbReference type="Proteomes" id="UP000676565">
    <property type="component" value="Unassembled WGS sequence"/>
</dbReference>
<sequence length="77" mass="8297">MVGWPVSGVPDNIELQLLLPARQLVALEGMAARAHQTVPVVLQRMIDDFLQSAPNHGFEPEVAGRPSAPRLGSEGTR</sequence>
<keyword evidence="3" id="KW-1185">Reference proteome</keyword>
<reference evidence="2 3" key="1">
    <citation type="submission" date="2021-04" db="EMBL/GenBank/DDBJ databases">
        <authorList>
            <person name="Ivanova A."/>
        </authorList>
    </citation>
    <scope>NUCLEOTIDE SEQUENCE [LARGE SCALE GENOMIC DNA]</scope>
    <source>
        <strain evidence="2 3">G18</strain>
    </source>
</reference>
<evidence type="ECO:0000313" key="3">
    <source>
        <dbReference type="Proteomes" id="UP000676565"/>
    </source>
</evidence>
<feature type="region of interest" description="Disordered" evidence="1">
    <location>
        <begin position="55"/>
        <end position="77"/>
    </location>
</feature>
<name>A0ABS5BVS5_9BACT</name>